<dbReference type="AlphaFoldDB" id="A0A819V699"/>
<keyword evidence="1" id="KW-0732">Signal</keyword>
<feature type="signal peptide" evidence="1">
    <location>
        <begin position="1"/>
        <end position="21"/>
    </location>
</feature>
<sequence length="133" mass="15590">MHLMFGLIFSFITCIIPMIIHENLLELSNEYLTVQFNLSNGQIISLNYKSQLITIKNETSLIYLNNISLDCSQLIDYEQNINSVNFTYSCLNYELTTIYTLQSQWEFLEKQIYFTNINNETITSLQTTFTILN</sequence>
<evidence type="ECO:0008006" key="4">
    <source>
        <dbReference type="Google" id="ProtNLM"/>
    </source>
</evidence>
<organism evidence="2 3">
    <name type="scientific">Adineta steineri</name>
    <dbReference type="NCBI Taxonomy" id="433720"/>
    <lineage>
        <taxon>Eukaryota</taxon>
        <taxon>Metazoa</taxon>
        <taxon>Spiralia</taxon>
        <taxon>Gnathifera</taxon>
        <taxon>Rotifera</taxon>
        <taxon>Eurotatoria</taxon>
        <taxon>Bdelloidea</taxon>
        <taxon>Adinetida</taxon>
        <taxon>Adinetidae</taxon>
        <taxon>Adineta</taxon>
    </lineage>
</organism>
<gene>
    <name evidence="2" type="ORF">OKA104_LOCUS35846</name>
</gene>
<evidence type="ECO:0000256" key="1">
    <source>
        <dbReference type="SAM" id="SignalP"/>
    </source>
</evidence>
<name>A0A819V699_9BILA</name>
<feature type="non-terminal residue" evidence="2">
    <location>
        <position position="133"/>
    </location>
</feature>
<reference evidence="2" key="1">
    <citation type="submission" date="2021-02" db="EMBL/GenBank/DDBJ databases">
        <authorList>
            <person name="Nowell W R."/>
        </authorList>
    </citation>
    <scope>NUCLEOTIDE SEQUENCE</scope>
</reference>
<comment type="caution">
    <text evidence="2">The sequence shown here is derived from an EMBL/GenBank/DDBJ whole genome shotgun (WGS) entry which is preliminary data.</text>
</comment>
<protein>
    <recommendedName>
        <fullName evidence="4">Transmembrane protein</fullName>
    </recommendedName>
</protein>
<accession>A0A819V699</accession>
<feature type="chain" id="PRO_5032306094" description="Transmembrane protein" evidence="1">
    <location>
        <begin position="22"/>
        <end position="133"/>
    </location>
</feature>
<dbReference type="Proteomes" id="UP000663881">
    <property type="component" value="Unassembled WGS sequence"/>
</dbReference>
<dbReference type="EMBL" id="CAJOAY010005340">
    <property type="protein sequence ID" value="CAF4104215.1"/>
    <property type="molecule type" value="Genomic_DNA"/>
</dbReference>
<evidence type="ECO:0000313" key="3">
    <source>
        <dbReference type="Proteomes" id="UP000663881"/>
    </source>
</evidence>
<evidence type="ECO:0000313" key="2">
    <source>
        <dbReference type="EMBL" id="CAF4104215.1"/>
    </source>
</evidence>
<proteinExistence type="predicted"/>